<accession>A0AAU9V5R6</accession>
<sequence length="155" mass="17602">MSSIDVRTAARTGRAPARRAPKTIAKNYISSFLRCHMPPAADAIRAAKPASVVIERAEPLPQSIILIIWFVPKTAHHTQCLHFREVLWHLDIFRRSFRELTGHACLGPSCIFCALKQEFVDRHVLRSMSWLYVPRTAYKLGQPITVLLHHAISLN</sequence>
<name>A0AAU9V5R6_EUPED</name>
<proteinExistence type="predicted"/>
<reference evidence="1" key="1">
    <citation type="submission" date="2022-03" db="EMBL/GenBank/DDBJ databases">
        <authorList>
            <person name="Tunstrom K."/>
        </authorList>
    </citation>
    <scope>NUCLEOTIDE SEQUENCE</scope>
</reference>
<protein>
    <submittedName>
        <fullName evidence="1">Uncharacterized protein</fullName>
    </submittedName>
</protein>
<evidence type="ECO:0000313" key="2">
    <source>
        <dbReference type="Proteomes" id="UP001153954"/>
    </source>
</evidence>
<gene>
    <name evidence="1" type="ORF">EEDITHA_LOCUS19672</name>
</gene>
<dbReference type="Proteomes" id="UP001153954">
    <property type="component" value="Unassembled WGS sequence"/>
</dbReference>
<evidence type="ECO:0000313" key="1">
    <source>
        <dbReference type="EMBL" id="CAH2105413.1"/>
    </source>
</evidence>
<keyword evidence="2" id="KW-1185">Reference proteome</keyword>
<dbReference type="AlphaFoldDB" id="A0AAU9V5R6"/>
<organism evidence="1 2">
    <name type="scientific">Euphydryas editha</name>
    <name type="common">Edith's checkerspot</name>
    <dbReference type="NCBI Taxonomy" id="104508"/>
    <lineage>
        <taxon>Eukaryota</taxon>
        <taxon>Metazoa</taxon>
        <taxon>Ecdysozoa</taxon>
        <taxon>Arthropoda</taxon>
        <taxon>Hexapoda</taxon>
        <taxon>Insecta</taxon>
        <taxon>Pterygota</taxon>
        <taxon>Neoptera</taxon>
        <taxon>Endopterygota</taxon>
        <taxon>Lepidoptera</taxon>
        <taxon>Glossata</taxon>
        <taxon>Ditrysia</taxon>
        <taxon>Papilionoidea</taxon>
        <taxon>Nymphalidae</taxon>
        <taxon>Nymphalinae</taxon>
        <taxon>Euphydryas</taxon>
    </lineage>
</organism>
<comment type="caution">
    <text evidence="1">The sequence shown here is derived from an EMBL/GenBank/DDBJ whole genome shotgun (WGS) entry which is preliminary data.</text>
</comment>
<dbReference type="EMBL" id="CAKOGL010000028">
    <property type="protein sequence ID" value="CAH2105413.1"/>
    <property type="molecule type" value="Genomic_DNA"/>
</dbReference>